<sequence length="153" mass="15686">MKLWMAGLGMAALMGATPVLEAMAQPSPAAIVTERREGFKAAGDNMTAIAAVARAGGDPRGTVERIAAVQAWFATAGTRFPAGTQQGAPGIDTRALPAIWTDRATFDTAMAAMGPRLTALREAAASGNVANFQAAVQATGAACGDCHRPFRAR</sequence>
<dbReference type="Pfam" id="PF01322">
    <property type="entry name" value="Cytochrom_C_2"/>
    <property type="match status" value="1"/>
</dbReference>
<feature type="chain" id="PRO_5045191157" evidence="6">
    <location>
        <begin position="22"/>
        <end position="153"/>
    </location>
</feature>
<feature type="signal peptide" evidence="6">
    <location>
        <begin position="1"/>
        <end position="21"/>
    </location>
</feature>
<dbReference type="PROSITE" id="PS51009">
    <property type="entry name" value="CYTCII"/>
    <property type="match status" value="1"/>
</dbReference>
<dbReference type="RefSeq" id="WP_318648156.1">
    <property type="nucleotide sequence ID" value="NZ_CP137852.1"/>
</dbReference>
<proteinExistence type="predicted"/>
<evidence type="ECO:0000256" key="6">
    <source>
        <dbReference type="SAM" id="SignalP"/>
    </source>
</evidence>
<organism evidence="7 8">
    <name type="scientific">Sediminicoccus rosea</name>
    <dbReference type="NCBI Taxonomy" id="1225128"/>
    <lineage>
        <taxon>Bacteria</taxon>
        <taxon>Pseudomonadati</taxon>
        <taxon>Pseudomonadota</taxon>
        <taxon>Alphaproteobacteria</taxon>
        <taxon>Acetobacterales</taxon>
        <taxon>Roseomonadaceae</taxon>
        <taxon>Sediminicoccus</taxon>
    </lineage>
</organism>
<gene>
    <name evidence="7" type="ORF">R9Z33_19135</name>
</gene>
<evidence type="ECO:0000313" key="8">
    <source>
        <dbReference type="Proteomes" id="UP001305521"/>
    </source>
</evidence>
<keyword evidence="4" id="KW-0249">Electron transport</keyword>
<dbReference type="EMBL" id="CP137852">
    <property type="protein sequence ID" value="WPB84198.1"/>
    <property type="molecule type" value="Genomic_DNA"/>
</dbReference>
<reference evidence="7 8" key="1">
    <citation type="submission" date="2023-11" db="EMBL/GenBank/DDBJ databases">
        <title>Arctic aerobic anoxygenic photoheterotroph Sediminicoccus rosea KRV36 adapts its photosynthesis to long days of polar summer.</title>
        <authorList>
            <person name="Tomasch J."/>
            <person name="Kopejtka K."/>
            <person name="Bily T."/>
            <person name="Gardiner A.T."/>
            <person name="Gardian Z."/>
            <person name="Shivaramu S."/>
            <person name="Koblizek M."/>
            <person name="Engelhardt F."/>
            <person name="Kaftan D."/>
        </authorList>
    </citation>
    <scope>NUCLEOTIDE SEQUENCE [LARGE SCALE GENOMIC DNA]</scope>
    <source>
        <strain evidence="7 8">R-30</strain>
    </source>
</reference>
<dbReference type="Proteomes" id="UP001305521">
    <property type="component" value="Chromosome"/>
</dbReference>
<keyword evidence="1" id="KW-0813">Transport</keyword>
<dbReference type="InterPro" id="IPR002321">
    <property type="entry name" value="Cyt_c_II"/>
</dbReference>
<keyword evidence="8" id="KW-1185">Reference proteome</keyword>
<evidence type="ECO:0000256" key="2">
    <source>
        <dbReference type="ARBA" id="ARBA00022617"/>
    </source>
</evidence>
<accession>A0ABZ0PER4</accession>
<keyword evidence="6" id="KW-0732">Signal</keyword>
<keyword evidence="2" id="KW-0349">Heme</keyword>
<evidence type="ECO:0000256" key="1">
    <source>
        <dbReference type="ARBA" id="ARBA00022448"/>
    </source>
</evidence>
<evidence type="ECO:0000256" key="5">
    <source>
        <dbReference type="ARBA" id="ARBA00023004"/>
    </source>
</evidence>
<dbReference type="InterPro" id="IPR012127">
    <property type="entry name" value="Cyt_c_prime"/>
</dbReference>
<protein>
    <submittedName>
        <fullName evidence="7">Cytochrome c</fullName>
    </submittedName>
</protein>
<keyword evidence="5" id="KW-0408">Iron</keyword>
<dbReference type="InterPro" id="IPR010980">
    <property type="entry name" value="Cyt_c/b562"/>
</dbReference>
<keyword evidence="3" id="KW-0479">Metal-binding</keyword>
<dbReference type="SUPFAM" id="SSF47175">
    <property type="entry name" value="Cytochromes"/>
    <property type="match status" value="1"/>
</dbReference>
<evidence type="ECO:0000256" key="3">
    <source>
        <dbReference type="ARBA" id="ARBA00022723"/>
    </source>
</evidence>
<evidence type="ECO:0000256" key="4">
    <source>
        <dbReference type="ARBA" id="ARBA00022982"/>
    </source>
</evidence>
<evidence type="ECO:0000313" key="7">
    <source>
        <dbReference type="EMBL" id="WPB84198.1"/>
    </source>
</evidence>
<dbReference type="PIRSF" id="PIRSF000027">
    <property type="entry name" value="Cytc_c_prime"/>
    <property type="match status" value="1"/>
</dbReference>
<dbReference type="Gene3D" id="1.20.120.10">
    <property type="entry name" value="Cytochrome c/b562"/>
    <property type="match status" value="1"/>
</dbReference>
<name>A0ABZ0PER4_9PROT</name>